<feature type="transmembrane region" description="Helical" evidence="1">
    <location>
        <begin position="545"/>
        <end position="565"/>
    </location>
</feature>
<dbReference type="Gene3D" id="3.90.550.10">
    <property type="entry name" value="Spore Coat Polysaccharide Biosynthesis Protein SpsA, Chain A"/>
    <property type="match status" value="1"/>
</dbReference>
<dbReference type="GO" id="GO:0016740">
    <property type="term" value="F:transferase activity"/>
    <property type="evidence" value="ECO:0007669"/>
    <property type="project" value="UniProtKB-KW"/>
</dbReference>
<evidence type="ECO:0000256" key="1">
    <source>
        <dbReference type="SAM" id="Phobius"/>
    </source>
</evidence>
<dbReference type="PANTHER" id="PTHR43179:SF7">
    <property type="entry name" value="RHAMNOSYLTRANSFERASE WBBL"/>
    <property type="match status" value="1"/>
</dbReference>
<reference evidence="3 4" key="1">
    <citation type="submission" date="2020-08" db="EMBL/GenBank/DDBJ databases">
        <title>Croceimicrobium hydrocarbonivorans gen. nov., sp. nov., a novel marine bacterium isolated from a bacterial consortium that degrades polyethylene terephthalate.</title>
        <authorList>
            <person name="Liu R."/>
        </authorList>
    </citation>
    <scope>NUCLEOTIDE SEQUENCE [LARGE SCALE GENOMIC DNA]</scope>
    <source>
        <strain evidence="3 4">A20-9</strain>
    </source>
</reference>
<organism evidence="3 4">
    <name type="scientific">Croceimicrobium hydrocarbonivorans</name>
    <dbReference type="NCBI Taxonomy" id="2761580"/>
    <lineage>
        <taxon>Bacteria</taxon>
        <taxon>Pseudomonadati</taxon>
        <taxon>Bacteroidota</taxon>
        <taxon>Flavobacteriia</taxon>
        <taxon>Flavobacteriales</taxon>
        <taxon>Owenweeksiaceae</taxon>
        <taxon>Croceimicrobium</taxon>
    </lineage>
</organism>
<dbReference type="PANTHER" id="PTHR43179">
    <property type="entry name" value="RHAMNOSYLTRANSFERASE WBBL"/>
    <property type="match status" value="1"/>
</dbReference>
<feature type="transmembrane region" description="Helical" evidence="1">
    <location>
        <begin position="262"/>
        <end position="280"/>
    </location>
</feature>
<dbReference type="Pfam" id="PF00535">
    <property type="entry name" value="Glycos_transf_2"/>
    <property type="match status" value="1"/>
</dbReference>
<keyword evidence="3" id="KW-0808">Transferase</keyword>
<evidence type="ECO:0000313" key="3">
    <source>
        <dbReference type="EMBL" id="QNR26082.1"/>
    </source>
</evidence>
<keyword evidence="1" id="KW-0472">Membrane</keyword>
<keyword evidence="1" id="KW-0812">Transmembrane</keyword>
<sequence length="650" mass="74252">MKLSIVIVNYNVRYFLEQCLKSVYKALDGIEAEVFVVDNDSKDSSVEMVREQFPQVQLIANSDNPGFSKANNQAIRLSKGEYVLLLNPDTVVEEHTFRKSLEFMDAHPDAGGLGIKMIDGKGNYLPESKRGLPTPWVAFYKIFGLTAIFPRSKKFARYYMGHLSEDENQEVEILAGAYMLMRKSVLDEVGLLDEDFFMYGEDIDLSYRILKGGYKNYYLADSTIIHYKGESTKKGSLNYVRVFYKAMVIFTEKHFSSSYARFYSLFINLAIYLRAGAAVLGRIVKRLSTPVVDVLFLYGGLYYIKEYWEHNHRFIQGGEYPPELMQIAVPAYIAFWVGSLYLSGVYDKQVRIVQILRGLILGTVGILVAYSLIPEAWRFSRAIIILGALWAGLSSLLWRYLWSLISKKAILVSAKKDLRILLVGEGEELERVHKLLRANQPLLSFCGWVSTHSEHAEPYVGSTEDLPDLVRVFQIDEIIFCSASLPAEAIFRAMRNLQGFDLEFKIAPGESQFIIGSNSIHSQGSWYTQDFNSVDKPENRRAKRILDFTLALGLLITSPLLAWFFKKPFQFIANVLQVLIGRKTWVAYAENGRSKELPQLAPGVLGLDLALQSNRRDEAIQRQLNQLYAKDYDWQKDMAFIWQYRKSLGK</sequence>
<keyword evidence="1" id="KW-1133">Transmembrane helix</keyword>
<dbReference type="Gene3D" id="3.40.50.720">
    <property type="entry name" value="NAD(P)-binding Rossmann-like Domain"/>
    <property type="match status" value="1"/>
</dbReference>
<protein>
    <submittedName>
        <fullName evidence="3">Glycosyltransferase</fullName>
    </submittedName>
</protein>
<accession>A0A7H0VK34</accession>
<dbReference type="InterPro" id="IPR001173">
    <property type="entry name" value="Glyco_trans_2-like"/>
</dbReference>
<gene>
    <name evidence="3" type="ORF">H4K34_15125</name>
</gene>
<dbReference type="AlphaFoldDB" id="A0A7H0VK34"/>
<dbReference type="Proteomes" id="UP000516305">
    <property type="component" value="Chromosome"/>
</dbReference>
<proteinExistence type="predicted"/>
<dbReference type="CDD" id="cd04186">
    <property type="entry name" value="GT_2_like_c"/>
    <property type="match status" value="1"/>
</dbReference>
<evidence type="ECO:0000313" key="4">
    <source>
        <dbReference type="Proteomes" id="UP000516305"/>
    </source>
</evidence>
<dbReference type="EMBL" id="CP060139">
    <property type="protein sequence ID" value="QNR26082.1"/>
    <property type="molecule type" value="Genomic_DNA"/>
</dbReference>
<dbReference type="InterPro" id="IPR029044">
    <property type="entry name" value="Nucleotide-diphossugar_trans"/>
</dbReference>
<feature type="transmembrane region" description="Helical" evidence="1">
    <location>
        <begin position="355"/>
        <end position="373"/>
    </location>
</feature>
<feature type="transmembrane region" description="Helical" evidence="1">
    <location>
        <begin position="379"/>
        <end position="398"/>
    </location>
</feature>
<feature type="domain" description="Glycosyltransferase 2-like" evidence="2">
    <location>
        <begin position="4"/>
        <end position="189"/>
    </location>
</feature>
<dbReference type="SUPFAM" id="SSF53448">
    <property type="entry name" value="Nucleotide-diphospho-sugar transferases"/>
    <property type="match status" value="1"/>
</dbReference>
<dbReference type="KEGG" id="chyd:H4K34_15125"/>
<evidence type="ECO:0000259" key="2">
    <source>
        <dbReference type="Pfam" id="PF00535"/>
    </source>
</evidence>
<feature type="transmembrane region" description="Helical" evidence="1">
    <location>
        <begin position="287"/>
        <end position="304"/>
    </location>
</feature>
<feature type="transmembrane region" description="Helical" evidence="1">
    <location>
        <begin position="324"/>
        <end position="343"/>
    </location>
</feature>
<keyword evidence="4" id="KW-1185">Reference proteome</keyword>
<name>A0A7H0VK34_9FLAO</name>